<name>A0A0J8VHT5_9GAMM</name>
<comment type="caution">
    <text evidence="1">The sequence shown here is derived from an EMBL/GenBank/DDBJ whole genome shotgun (WGS) entry which is preliminary data.</text>
</comment>
<proteinExistence type="predicted"/>
<evidence type="ECO:0000313" key="1">
    <source>
        <dbReference type="EMBL" id="PSW26809.1"/>
    </source>
</evidence>
<dbReference type="STRING" id="680026.AB733_00255"/>
<sequence>MRYIPIGAACIALTLVLSGCQEQQNTTEKTSNAAEQTAPNIEAQNKREIAQQLAKNYTQIAAQLKQHINVENSGVSLESLVKTINLPSLTTQAANTEKMVFAKRGLDQHPEDLLTVSLANPSMLPGVEAGQQPLFTYQQDNVKAGDSIDMFDSHGDLVIGSADVMPEQPVFIVGVDEQKAMRAGLATMQSVFDANDTIMRDNLPKLASAPKAGEEFLSATVLKKVSVKDDQEPWISGKAEIYALVSGVNPSRDEPTLDVVEMPYLDYQDQVYYPNQIMVYWARYRWGAANIILMEHDTNTNYRELAQVIIKTAATVIASQIDGGAASLPIVNTLVDAILKAIPDETFTNNDDMVDFYYTILQTDELIDQPGASNNATITLEPREIPLTQ</sequence>
<dbReference type="Proteomes" id="UP000240481">
    <property type="component" value="Unassembled WGS sequence"/>
</dbReference>
<accession>A0A0J8VHT5</accession>
<gene>
    <name evidence="1" type="ORF">C9I94_02165</name>
</gene>
<protein>
    <submittedName>
        <fullName evidence="1">DUF3103 domain-containing protein</fullName>
    </submittedName>
</protein>
<dbReference type="AlphaFoldDB" id="A0A0J8VHT5"/>
<dbReference type="Pfam" id="PF11301">
    <property type="entry name" value="DUF3103"/>
    <property type="match status" value="1"/>
</dbReference>
<dbReference type="OrthoDB" id="6190837at2"/>
<dbReference type="PROSITE" id="PS51257">
    <property type="entry name" value="PROKAR_LIPOPROTEIN"/>
    <property type="match status" value="1"/>
</dbReference>
<evidence type="ECO:0000313" key="2">
    <source>
        <dbReference type="Proteomes" id="UP000240481"/>
    </source>
</evidence>
<organism evidence="1 2">
    <name type="scientific">Photobacterium swingsii</name>
    <dbReference type="NCBI Taxonomy" id="680026"/>
    <lineage>
        <taxon>Bacteria</taxon>
        <taxon>Pseudomonadati</taxon>
        <taxon>Pseudomonadota</taxon>
        <taxon>Gammaproteobacteria</taxon>
        <taxon>Vibrionales</taxon>
        <taxon>Vibrionaceae</taxon>
        <taxon>Photobacterium</taxon>
    </lineage>
</organism>
<reference evidence="1 2" key="1">
    <citation type="submission" date="2018-01" db="EMBL/GenBank/DDBJ databases">
        <title>Whole genome sequencing of Histamine producing bacteria.</title>
        <authorList>
            <person name="Butler K."/>
        </authorList>
    </citation>
    <scope>NUCLEOTIDE SEQUENCE [LARGE SCALE GENOMIC DNA]</scope>
    <source>
        <strain evidence="1 2">DSM 24669</strain>
    </source>
</reference>
<dbReference type="RefSeq" id="WP_048896986.1">
    <property type="nucleotide sequence ID" value="NZ_AP024852.1"/>
</dbReference>
<keyword evidence="2" id="KW-1185">Reference proteome</keyword>
<dbReference type="EMBL" id="PYLZ01000001">
    <property type="protein sequence ID" value="PSW26809.1"/>
    <property type="molecule type" value="Genomic_DNA"/>
</dbReference>
<dbReference type="InterPro" id="IPR021452">
    <property type="entry name" value="DUF3103"/>
</dbReference>